<name>A0A3S0HTL2_9GAMM</name>
<organism evidence="3 4">
    <name type="scientific">Halomonas nitroreducens</name>
    <dbReference type="NCBI Taxonomy" id="447425"/>
    <lineage>
        <taxon>Bacteria</taxon>
        <taxon>Pseudomonadati</taxon>
        <taxon>Pseudomonadota</taxon>
        <taxon>Gammaproteobacteria</taxon>
        <taxon>Oceanospirillales</taxon>
        <taxon>Halomonadaceae</taxon>
        <taxon>Halomonas</taxon>
    </lineage>
</organism>
<dbReference type="EMBL" id="RXNS01000006">
    <property type="protein sequence ID" value="RTR05135.1"/>
    <property type="molecule type" value="Genomic_DNA"/>
</dbReference>
<evidence type="ECO:0000313" key="4">
    <source>
        <dbReference type="Proteomes" id="UP000267400"/>
    </source>
</evidence>
<dbReference type="Pfam" id="PF06114">
    <property type="entry name" value="Peptidase_M78"/>
    <property type="match status" value="1"/>
</dbReference>
<dbReference type="Gene3D" id="1.10.10.2910">
    <property type="match status" value="1"/>
</dbReference>
<keyword evidence="4" id="KW-1185">Reference proteome</keyword>
<dbReference type="PROSITE" id="PS50943">
    <property type="entry name" value="HTH_CROC1"/>
    <property type="match status" value="1"/>
</dbReference>
<accession>A0A3S0HTL2</accession>
<gene>
    <name evidence="3" type="ORF">EKG36_08455</name>
</gene>
<proteinExistence type="inferred from homology"/>
<dbReference type="RefSeq" id="WP_126483020.1">
    <property type="nucleotide sequence ID" value="NZ_RXNS01000006.1"/>
</dbReference>
<dbReference type="Proteomes" id="UP000267400">
    <property type="component" value="Unassembled WGS sequence"/>
</dbReference>
<dbReference type="SMART" id="SM00530">
    <property type="entry name" value="HTH_XRE"/>
    <property type="match status" value="1"/>
</dbReference>
<dbReference type="AlphaFoldDB" id="A0A3S0HTL2"/>
<dbReference type="PANTHER" id="PTHR43236:SF1">
    <property type="entry name" value="BLL7220 PROTEIN"/>
    <property type="match status" value="1"/>
</dbReference>
<dbReference type="InterPro" id="IPR052345">
    <property type="entry name" value="Rad_response_metalloprotease"/>
</dbReference>
<dbReference type="CDD" id="cd00093">
    <property type="entry name" value="HTH_XRE"/>
    <property type="match status" value="1"/>
</dbReference>
<evidence type="ECO:0000259" key="2">
    <source>
        <dbReference type="PROSITE" id="PS50943"/>
    </source>
</evidence>
<dbReference type="InterPro" id="IPR010982">
    <property type="entry name" value="Lambda_DNA-bd_dom_sf"/>
</dbReference>
<comment type="caution">
    <text evidence="3">The sequence shown here is derived from an EMBL/GenBank/DDBJ whole genome shotgun (WGS) entry which is preliminary data.</text>
</comment>
<reference evidence="3 4" key="1">
    <citation type="submission" date="2018-12" db="EMBL/GenBank/DDBJ databases">
        <authorList>
            <person name="Yu L."/>
        </authorList>
    </citation>
    <scope>NUCLEOTIDE SEQUENCE [LARGE SCALE GENOMIC DNA]</scope>
    <source>
        <strain evidence="3 4">11S</strain>
    </source>
</reference>
<dbReference type="OrthoDB" id="9794834at2"/>
<dbReference type="GO" id="GO:0003677">
    <property type="term" value="F:DNA binding"/>
    <property type="evidence" value="ECO:0007669"/>
    <property type="project" value="InterPro"/>
</dbReference>
<dbReference type="Gene3D" id="1.10.260.40">
    <property type="entry name" value="lambda repressor-like DNA-binding domains"/>
    <property type="match status" value="1"/>
</dbReference>
<dbReference type="Pfam" id="PF01381">
    <property type="entry name" value="HTH_3"/>
    <property type="match status" value="1"/>
</dbReference>
<comment type="similarity">
    <text evidence="1">Belongs to the short-chain fatty acyl-CoA assimilation regulator (ScfR) family.</text>
</comment>
<feature type="domain" description="HTH cro/C1-type" evidence="2">
    <location>
        <begin position="6"/>
        <end position="60"/>
    </location>
</feature>
<dbReference type="SUPFAM" id="SSF47413">
    <property type="entry name" value="lambda repressor-like DNA-binding domains"/>
    <property type="match status" value="1"/>
</dbReference>
<dbReference type="PANTHER" id="PTHR43236">
    <property type="entry name" value="ANTITOXIN HIGA1"/>
    <property type="match status" value="1"/>
</dbReference>
<dbReference type="InterPro" id="IPR001387">
    <property type="entry name" value="Cro/C1-type_HTH"/>
</dbReference>
<evidence type="ECO:0000256" key="1">
    <source>
        <dbReference type="ARBA" id="ARBA00007227"/>
    </source>
</evidence>
<sequence length="361" mass="40276">MLGQRIHQARLAAGLTLEALGQQLGVSKAAVQKYEKGSVTPDSSKLLKIARACGVRTEYFFRQQTVQLADVEFRKNHAFGVKRAEAVQIRVAEMVEKRIELLNAFPESPITRFSVPEVVPQQLAELEEVEAVTDGVRRAWSLGLNPIGDLTDTLETLGLLILAVDVDHKAFSGMTATAMAADGQQYPVVAVSSHWPGDRQRFTLAHELAHVLLAGRLADDLDEEKVCDRFAGAFLAPQAAVTHELGEKRHRLEPRELYRLKHEYGLSMRGWAIRALQCGIIPYAHFQSLMKLFSTRGWNRNEPGESLATETPQLFEQLVYRALAEQLISEAKAAELLGIPRMQFYRERWMEPLDGAAGCCC</sequence>
<dbReference type="InterPro" id="IPR010359">
    <property type="entry name" value="IrrE_HExxH"/>
</dbReference>
<evidence type="ECO:0000313" key="3">
    <source>
        <dbReference type="EMBL" id="RTR05135.1"/>
    </source>
</evidence>
<protein>
    <submittedName>
        <fullName evidence="3">Helix-turn-helix domain-containing protein</fullName>
    </submittedName>
</protein>